<dbReference type="SUPFAM" id="SSF51556">
    <property type="entry name" value="Metallo-dependent hydrolases"/>
    <property type="match status" value="1"/>
</dbReference>
<dbReference type="EMBL" id="LXJZ01000051">
    <property type="protein sequence ID" value="OAJ62458.1"/>
    <property type="molecule type" value="Genomic_DNA"/>
</dbReference>
<dbReference type="Proteomes" id="UP000077961">
    <property type="component" value="Unassembled WGS sequence"/>
</dbReference>
<dbReference type="InterPro" id="IPR006680">
    <property type="entry name" value="Amidohydro-rel"/>
</dbReference>
<dbReference type="InterPro" id="IPR032466">
    <property type="entry name" value="Metal_Hydrolase"/>
</dbReference>
<dbReference type="Gene3D" id="3.20.20.140">
    <property type="entry name" value="Metal-dependent hydrolases"/>
    <property type="match status" value="1"/>
</dbReference>
<dbReference type="OrthoDB" id="9799024at2"/>
<gene>
    <name evidence="2" type="ORF">A6V36_21155</name>
    <name evidence="3" type="ORF">A6V37_22445</name>
</gene>
<evidence type="ECO:0000313" key="5">
    <source>
        <dbReference type="Proteomes" id="UP000078116"/>
    </source>
</evidence>
<sequence length="358" mass="39614">MIDGLPVLDAVVHAYNMDAANYANRFAAPLCDLVYGSVVATARHGYAPTRAQFYRDWSIQEAAEQVFLESDTDLAVYHVLPIFSFKDGLCSLDKAIEAQARWPNRFITYCGVDPMTGKAALDELERQVELLHPVGLKLYPNSWVGSEIRGWKMDDPEIAFPLFERAEKLGIKVVAVHKALPLGPVPMEHYKVDDIDRACMAFPGLNFEIVHGGMAFLEETAWQLARFDNVYVNLEITSALAASRPAAFLHAMAALIGPGGQHAIERILWGTGAMAFHPQPLLETFVREFAFPEALIEGAGLPQLDLAAKRAILFDNYGRMTGLDLEVRLLATRDDEFARRRPAGPLAPFSTVQEVSNA</sequence>
<feature type="domain" description="Amidohydrolase-related" evidence="1">
    <location>
        <begin position="97"/>
        <end position="316"/>
    </location>
</feature>
<name>A0A1A9N8Y0_9BURK</name>
<dbReference type="RefSeq" id="WP_064265724.1">
    <property type="nucleotide sequence ID" value="NZ_LXJZ01000051.1"/>
</dbReference>
<keyword evidence="4" id="KW-1185">Reference proteome</keyword>
<dbReference type="EMBL" id="LXKA01000165">
    <property type="protein sequence ID" value="OAJ62585.1"/>
    <property type="molecule type" value="Genomic_DNA"/>
</dbReference>
<comment type="caution">
    <text evidence="3">The sequence shown here is derived from an EMBL/GenBank/DDBJ whole genome shotgun (WGS) entry which is preliminary data.</text>
</comment>
<organism evidence="3 5">
    <name type="scientific">Paraburkholderia ginsengiterrae</name>
    <dbReference type="NCBI Taxonomy" id="1462993"/>
    <lineage>
        <taxon>Bacteria</taxon>
        <taxon>Pseudomonadati</taxon>
        <taxon>Pseudomonadota</taxon>
        <taxon>Betaproteobacteria</taxon>
        <taxon>Burkholderiales</taxon>
        <taxon>Burkholderiaceae</taxon>
        <taxon>Paraburkholderia</taxon>
    </lineage>
</organism>
<dbReference type="AlphaFoldDB" id="A0A1A9N8Y0"/>
<accession>A0A1A9N8Y0</accession>
<evidence type="ECO:0000259" key="1">
    <source>
        <dbReference type="Pfam" id="PF04909"/>
    </source>
</evidence>
<proteinExistence type="predicted"/>
<dbReference type="PANTHER" id="PTHR42889">
    <property type="entry name" value="BLR3681 PROTEIN"/>
    <property type="match status" value="1"/>
</dbReference>
<dbReference type="PANTHER" id="PTHR42889:SF1">
    <property type="entry name" value="BLR3681 PROTEIN"/>
    <property type="match status" value="1"/>
</dbReference>
<evidence type="ECO:0000313" key="2">
    <source>
        <dbReference type="EMBL" id="OAJ62458.1"/>
    </source>
</evidence>
<evidence type="ECO:0000313" key="3">
    <source>
        <dbReference type="EMBL" id="OAJ62585.1"/>
    </source>
</evidence>
<protein>
    <recommendedName>
        <fullName evidence="1">Amidohydrolase-related domain-containing protein</fullName>
    </recommendedName>
</protein>
<evidence type="ECO:0000313" key="4">
    <source>
        <dbReference type="Proteomes" id="UP000077961"/>
    </source>
</evidence>
<dbReference type="Pfam" id="PF04909">
    <property type="entry name" value="Amidohydro_2"/>
    <property type="match status" value="1"/>
</dbReference>
<dbReference type="STRING" id="1462993.A6V36_21155"/>
<reference evidence="4 5" key="1">
    <citation type="submission" date="2016-04" db="EMBL/GenBank/DDBJ databases">
        <title>Reclassification of Paraburkholderia panaciterrae (Farh et al. 2015) Dobritsa &amp; Samadpour 2016 as a later homotypic synonym of Paraburkholderia ginsengiterrae (Farh et al. 2015) Dobritsa &amp; Samadpour 2016.</title>
        <authorList>
            <person name="Dobritsa A.P."/>
            <person name="Kutumbaka K."/>
            <person name="Samadpour M."/>
        </authorList>
    </citation>
    <scope>NUCLEOTIDE SEQUENCE [LARGE SCALE GENOMIC DNA]</scope>
    <source>
        <strain evidence="3 5">DCY85</strain>
        <strain evidence="2 4">DCY85-1</strain>
    </source>
</reference>
<dbReference type="Proteomes" id="UP000078116">
    <property type="component" value="Unassembled WGS sequence"/>
</dbReference>
<dbReference type="GO" id="GO:0016787">
    <property type="term" value="F:hydrolase activity"/>
    <property type="evidence" value="ECO:0007669"/>
    <property type="project" value="InterPro"/>
</dbReference>